<accession>A0A7T2LMS1</accession>
<organism evidence="1 2">
    <name type="scientific">Allosphingosinicella flava</name>
    <dbReference type="NCBI Taxonomy" id="2771430"/>
    <lineage>
        <taxon>Bacteria</taxon>
        <taxon>Pseudomonadati</taxon>
        <taxon>Pseudomonadota</taxon>
        <taxon>Alphaproteobacteria</taxon>
        <taxon>Sphingomonadales</taxon>
        <taxon>Sphingomonadaceae</taxon>
        <taxon>Allosphingosinicella</taxon>
    </lineage>
</organism>
<reference evidence="1 2" key="1">
    <citation type="submission" date="2020-11" db="EMBL/GenBank/DDBJ databases">
        <title>Genome seq and assembly of Sphingosinicella sp.</title>
        <authorList>
            <person name="Chhetri G."/>
        </authorList>
    </citation>
    <scope>NUCLEOTIDE SEQUENCE [LARGE SCALE GENOMIC DNA]</scope>
    <source>
        <strain evidence="1 2">UDD2</strain>
    </source>
</reference>
<dbReference type="AlphaFoldDB" id="A0A7T2LMS1"/>
<name>A0A7T2LMS1_9SPHN</name>
<gene>
    <name evidence="1" type="ORF">IC614_02910</name>
</gene>
<dbReference type="EMBL" id="CP065592">
    <property type="protein sequence ID" value="QPQ55568.1"/>
    <property type="molecule type" value="Genomic_DNA"/>
</dbReference>
<evidence type="ECO:0000313" key="2">
    <source>
        <dbReference type="Proteomes" id="UP000594873"/>
    </source>
</evidence>
<protein>
    <submittedName>
        <fullName evidence="1">Uncharacterized protein</fullName>
    </submittedName>
</protein>
<dbReference type="Proteomes" id="UP000594873">
    <property type="component" value="Chromosome"/>
</dbReference>
<keyword evidence="2" id="KW-1185">Reference proteome</keyword>
<sequence length="79" mass="9036">MYQPGKTHAEQLPALRARNEAWKAEHLPRLRAETERRREERARVTALVRDGVSRLDLSADDIAAIERVTGLVLHLERGL</sequence>
<evidence type="ECO:0000313" key="1">
    <source>
        <dbReference type="EMBL" id="QPQ55568.1"/>
    </source>
</evidence>
<dbReference type="KEGG" id="sflv:IC614_02910"/>
<dbReference type="RefSeq" id="WP_200972240.1">
    <property type="nucleotide sequence ID" value="NZ_CP065592.1"/>
</dbReference>
<proteinExistence type="predicted"/>